<dbReference type="Proteomes" id="UP001447008">
    <property type="component" value="Unassembled WGS sequence"/>
</dbReference>
<evidence type="ECO:0000259" key="1">
    <source>
        <dbReference type="Pfam" id="PF18796"/>
    </source>
</evidence>
<feature type="domain" description="Large polyvalent protein-associated" evidence="1">
    <location>
        <begin position="184"/>
        <end position="255"/>
    </location>
</feature>
<evidence type="ECO:0000313" key="3">
    <source>
        <dbReference type="Proteomes" id="UP001447008"/>
    </source>
</evidence>
<dbReference type="EMBL" id="JBCGCU010000016">
    <property type="protein sequence ID" value="MEM0516301.1"/>
    <property type="molecule type" value="Genomic_DNA"/>
</dbReference>
<comment type="caution">
    <text evidence="2">The sequence shown here is derived from an EMBL/GenBank/DDBJ whole genome shotgun (WGS) entry which is preliminary data.</text>
</comment>
<proteinExistence type="predicted"/>
<keyword evidence="3" id="KW-1185">Reference proteome</keyword>
<name>A0ABU9MYJ7_9GAMM</name>
<accession>A0ABU9MYJ7</accession>
<dbReference type="InterPro" id="IPR041047">
    <property type="entry name" value="LPD1"/>
</dbReference>
<dbReference type="RefSeq" id="WP_342679685.1">
    <property type="nucleotide sequence ID" value="NZ_JBCGCU010000016.1"/>
</dbReference>
<protein>
    <submittedName>
        <fullName evidence="2">CLCA_X family protein</fullName>
    </submittedName>
</protein>
<reference evidence="2 3" key="1">
    <citation type="submission" date="2024-03" db="EMBL/GenBank/DDBJ databases">
        <title>Pseudoalteromonas qingdaonensis sp. nov., isolated from the intestines of marine benthic organisms.</title>
        <authorList>
            <person name="Lin X."/>
            <person name="Fang S."/>
            <person name="Hu X."/>
        </authorList>
    </citation>
    <scope>NUCLEOTIDE SEQUENCE [LARGE SCALE GENOMIC DNA]</scope>
    <source>
        <strain evidence="2 3">YIC-827</strain>
    </source>
</reference>
<organism evidence="2 3">
    <name type="scientific">Pseudoalteromonas qingdaonensis</name>
    <dbReference type="NCBI Taxonomy" id="3131913"/>
    <lineage>
        <taxon>Bacteria</taxon>
        <taxon>Pseudomonadati</taxon>
        <taxon>Pseudomonadota</taxon>
        <taxon>Gammaproteobacteria</taxon>
        <taxon>Alteromonadales</taxon>
        <taxon>Pseudoalteromonadaceae</taxon>
        <taxon>Pseudoalteromonas</taxon>
    </lineage>
</organism>
<dbReference type="Pfam" id="PF18796">
    <property type="entry name" value="LPD1"/>
    <property type="match status" value="1"/>
</dbReference>
<dbReference type="NCBIfam" id="NF041907">
    <property type="entry name" value="CLCA_X"/>
    <property type="match status" value="1"/>
</dbReference>
<evidence type="ECO:0000313" key="2">
    <source>
        <dbReference type="EMBL" id="MEM0516301.1"/>
    </source>
</evidence>
<sequence>MTSSLMADKYRRGPDYRFGVDVDFSEVRTTFGLRAISVGRWVNNEERQRAANLVYDALADLTQILAVPPEVIGLRQSLTLAFAQGGRLGVQAHYQSSTRTLALAKNAGSGAFAHEWWHAFDHYISRFLFTGPTPQRAFASKLWLSRNDYNEHRLNQPLLQLLPHILLNEQRTDSSAYLKRCALLDASAGQYYLAMPEELSARAFEHYVQNAEIKNQYLVSGTKQGELARLGAFPNDQEAAQLAPCFSRYFAALGSSISRAPKAIERSTKPY</sequence>
<gene>
    <name evidence="2" type="ORF">WCN91_12910</name>
</gene>